<dbReference type="GO" id="GO:0042803">
    <property type="term" value="F:protein homodimerization activity"/>
    <property type="evidence" value="ECO:0007669"/>
    <property type="project" value="UniProtKB-ARBA"/>
</dbReference>
<feature type="domain" description="VOC" evidence="33">
    <location>
        <begin position="180"/>
        <end position="338"/>
    </location>
</feature>
<feature type="binding site" description="in other chain" evidence="32">
    <location>
        <position position="894"/>
    </location>
    <ligand>
        <name>beta-D-fructose 2,6-bisphosphate</name>
        <dbReference type="ChEBI" id="CHEBI:58579"/>
        <note>allosteric activator; ligand shared between dimeric partners</note>
    </ligand>
</feature>
<keyword evidence="11 32" id="KW-0963">Cytoplasm</keyword>
<feature type="binding site" evidence="32">
    <location>
        <begin position="490"/>
        <end position="491"/>
    </location>
    <ligand>
        <name>ATP</name>
        <dbReference type="ChEBI" id="CHEBI:30616"/>
    </ligand>
</feature>
<keyword evidence="12 32" id="KW-0021">Allosteric enzyme</keyword>
<organism evidence="34 35">
    <name type="scientific">Cloeon dipterum</name>
    <dbReference type="NCBI Taxonomy" id="197152"/>
    <lineage>
        <taxon>Eukaryota</taxon>
        <taxon>Metazoa</taxon>
        <taxon>Ecdysozoa</taxon>
        <taxon>Arthropoda</taxon>
        <taxon>Hexapoda</taxon>
        <taxon>Insecta</taxon>
        <taxon>Pterygota</taxon>
        <taxon>Palaeoptera</taxon>
        <taxon>Ephemeroptera</taxon>
        <taxon>Pisciforma</taxon>
        <taxon>Baetidae</taxon>
        <taxon>Cloeon</taxon>
    </lineage>
</organism>
<feature type="binding site" description="in other chain" evidence="32">
    <location>
        <begin position="1084"/>
        <end position="1087"/>
    </location>
    <ligand>
        <name>beta-D-fructose 2,6-bisphosphate</name>
        <dbReference type="ChEBI" id="CHEBI:58579"/>
        <note>allosteric activator; ligand shared between dimeric partners</note>
    </ligand>
</feature>
<feature type="binding site" description="in other chain" evidence="32">
    <location>
        <position position="1052"/>
    </location>
    <ligand>
        <name>beta-D-fructose 2,6-bisphosphate</name>
        <dbReference type="ChEBI" id="CHEBI:58579"/>
        <note>allosteric activator; ligand shared between dimeric partners</note>
    </ligand>
</feature>
<dbReference type="GO" id="GO:0006572">
    <property type="term" value="P:L-tyrosine catabolic process"/>
    <property type="evidence" value="ECO:0007669"/>
    <property type="project" value="UniProtKB-KW"/>
</dbReference>
<dbReference type="FunFam" id="3.40.50.460:FF:000003">
    <property type="entry name" value="ATP-dependent 6-phosphofructokinase"/>
    <property type="match status" value="1"/>
</dbReference>
<evidence type="ECO:0000256" key="10">
    <source>
        <dbReference type="ARBA" id="ARBA00011738"/>
    </source>
</evidence>
<dbReference type="FunFam" id="3.40.50.460:FF:000008">
    <property type="entry name" value="ATP-dependent 6-phosphofructokinase"/>
    <property type="match status" value="1"/>
</dbReference>
<evidence type="ECO:0000256" key="30">
    <source>
        <dbReference type="ARBA" id="ARBA00048047"/>
    </source>
</evidence>
<dbReference type="GO" id="GO:0070095">
    <property type="term" value="F:fructose-6-phosphate binding"/>
    <property type="evidence" value="ECO:0007669"/>
    <property type="project" value="TreeGrafter"/>
</dbReference>
<dbReference type="GO" id="GO:0003872">
    <property type="term" value="F:6-phosphofructokinase activity"/>
    <property type="evidence" value="ECO:0007669"/>
    <property type="project" value="UniProtKB-UniRule"/>
</dbReference>
<dbReference type="InterPro" id="IPR029068">
    <property type="entry name" value="Glyas_Bleomycin-R_OHBP_Dase"/>
</dbReference>
<keyword evidence="27 32" id="KW-0324">Glycolysis</keyword>
<dbReference type="EMBL" id="CADEPI010000106">
    <property type="protein sequence ID" value="CAB3374975.1"/>
    <property type="molecule type" value="Genomic_DNA"/>
</dbReference>
<dbReference type="GO" id="GO:0016208">
    <property type="term" value="F:AMP binding"/>
    <property type="evidence" value="ECO:0007669"/>
    <property type="project" value="TreeGrafter"/>
</dbReference>
<feature type="binding site" evidence="32">
    <location>
        <position position="1078"/>
    </location>
    <ligand>
        <name>beta-D-fructose 2,6-bisphosphate</name>
        <dbReference type="ChEBI" id="CHEBI:58579"/>
        <note>allosteric activator; ligand shared between dimeric partners</note>
    </ligand>
</feature>
<keyword evidence="15" id="KW-0677">Repeat</keyword>
<comment type="catalytic activity">
    <reaction evidence="30">
        <text>3-(4-hydroxyphenyl)pyruvate + O2 = homogentisate + CO2</text>
        <dbReference type="Rhea" id="RHEA:16189"/>
        <dbReference type="ChEBI" id="CHEBI:15379"/>
        <dbReference type="ChEBI" id="CHEBI:16169"/>
        <dbReference type="ChEBI" id="CHEBI:16526"/>
        <dbReference type="ChEBI" id="CHEBI:36242"/>
        <dbReference type="EC" id="1.13.11.27"/>
    </reaction>
    <physiologicalReaction direction="left-to-right" evidence="30">
        <dbReference type="Rhea" id="RHEA:16190"/>
    </physiologicalReaction>
</comment>
<protein>
    <recommendedName>
        <fullName evidence="32">ATP-dependent 6-phosphofructokinase</fullName>
        <shortName evidence="32">ATP-PFK</shortName>
        <shortName evidence="32">Phosphofructokinase</shortName>
        <ecNumber evidence="32">2.7.1.11</ecNumber>
    </recommendedName>
    <alternativeName>
        <fullName evidence="32">Phosphohexokinase</fullName>
    </alternativeName>
</protein>
<keyword evidence="20 32" id="KW-0460">Magnesium</keyword>
<evidence type="ECO:0000256" key="1">
    <source>
        <dbReference type="ARBA" id="ARBA00001946"/>
    </source>
</evidence>
<keyword evidence="21" id="KW-0828">Tyrosine catabolism</keyword>
<dbReference type="GO" id="GO:0046872">
    <property type="term" value="F:metal ion binding"/>
    <property type="evidence" value="ECO:0007669"/>
    <property type="project" value="UniProtKB-KW"/>
</dbReference>
<comment type="catalytic activity">
    <reaction evidence="31 32">
        <text>beta-D-fructose 6-phosphate + ATP = beta-D-fructose 1,6-bisphosphate + ADP + H(+)</text>
        <dbReference type="Rhea" id="RHEA:16109"/>
        <dbReference type="ChEBI" id="CHEBI:15378"/>
        <dbReference type="ChEBI" id="CHEBI:30616"/>
        <dbReference type="ChEBI" id="CHEBI:32966"/>
        <dbReference type="ChEBI" id="CHEBI:57634"/>
        <dbReference type="ChEBI" id="CHEBI:456216"/>
        <dbReference type="EC" id="2.7.1.11"/>
    </reaction>
</comment>
<evidence type="ECO:0000256" key="25">
    <source>
        <dbReference type="ARBA" id="ARBA00023034"/>
    </source>
</evidence>
<evidence type="ECO:0000256" key="5">
    <source>
        <dbReference type="ARBA" id="ARBA00004406"/>
    </source>
</evidence>
<dbReference type="CDD" id="cd08342">
    <property type="entry name" value="HPPD_N_like"/>
    <property type="match status" value="1"/>
</dbReference>
<evidence type="ECO:0000256" key="8">
    <source>
        <dbReference type="ARBA" id="ARBA00005162"/>
    </source>
</evidence>
<feature type="binding site" evidence="32">
    <location>
        <position position="521"/>
    </location>
    <ligand>
        <name>Mg(2+)</name>
        <dbReference type="ChEBI" id="CHEBI:18420"/>
        <note>catalytic</note>
    </ligand>
</feature>
<dbReference type="PROSITE" id="PS00934">
    <property type="entry name" value="GLYOXALASE_I_1"/>
    <property type="match status" value="1"/>
</dbReference>
<dbReference type="InterPro" id="IPR004360">
    <property type="entry name" value="Glyas_Fos-R_dOase_dom"/>
</dbReference>
<comment type="caution">
    <text evidence="34">The sequence shown here is derived from an EMBL/GenBank/DDBJ whole genome shotgun (WGS) entry which is preliminary data.</text>
</comment>
<feature type="binding site" description="in other chain" evidence="32">
    <location>
        <position position="1159"/>
    </location>
    <ligand>
        <name>beta-D-fructose 2,6-bisphosphate</name>
        <dbReference type="ChEBI" id="CHEBI:58579"/>
        <note>allosteric activator; ligand shared between dimeric partners</note>
    </ligand>
</feature>
<dbReference type="Gene3D" id="3.40.50.450">
    <property type="match status" value="2"/>
</dbReference>
<dbReference type="InterPro" id="IPR041735">
    <property type="entry name" value="4OHPhenylPyrv_dOase_C"/>
</dbReference>
<evidence type="ECO:0000256" key="29">
    <source>
        <dbReference type="ARBA" id="ARBA00033727"/>
    </source>
</evidence>
<dbReference type="SUPFAM" id="SSF53784">
    <property type="entry name" value="Phosphofructokinase"/>
    <property type="match status" value="2"/>
</dbReference>
<dbReference type="InterPro" id="IPR000023">
    <property type="entry name" value="Phosphofructokinase_dom"/>
</dbReference>
<feature type="binding site" description="in other chain" evidence="32">
    <location>
        <begin position="700"/>
        <end position="703"/>
    </location>
    <ligand>
        <name>substrate</name>
        <note>ligand shared between dimeric partners</note>
    </ligand>
</feature>
<dbReference type="Pfam" id="PF00365">
    <property type="entry name" value="PFK"/>
    <property type="match status" value="2"/>
</dbReference>
<keyword evidence="13 32" id="KW-0808">Transferase</keyword>
<comment type="subunit">
    <text evidence="32">Homotetramer.</text>
</comment>
<keyword evidence="23" id="KW-0560">Oxidoreductase</keyword>
<feature type="binding site" description="in other chain" evidence="32">
    <location>
        <begin position="610"/>
        <end position="612"/>
    </location>
    <ligand>
        <name>substrate</name>
        <note>ligand shared between dimeric partners</note>
    </ligand>
</feature>
<dbReference type="HAMAP" id="MF_03184">
    <property type="entry name" value="Phosphofructokinase_I_E"/>
    <property type="match status" value="1"/>
</dbReference>
<evidence type="ECO:0000313" key="34">
    <source>
        <dbReference type="EMBL" id="CAB3374975.1"/>
    </source>
</evidence>
<keyword evidence="19 32" id="KW-0067">ATP-binding</keyword>
<dbReference type="FunFam" id="3.40.50.450:FF:000064">
    <property type="entry name" value="Phosphofructokinase, platelet b"/>
    <property type="match status" value="1"/>
</dbReference>
<dbReference type="NCBIfam" id="TIGR02478">
    <property type="entry name" value="6PF1K_euk"/>
    <property type="match status" value="1"/>
</dbReference>
<evidence type="ECO:0000256" key="6">
    <source>
        <dbReference type="ARBA" id="ARBA00004496"/>
    </source>
</evidence>
<evidence type="ECO:0000256" key="31">
    <source>
        <dbReference type="ARBA" id="ARBA00048070"/>
    </source>
</evidence>
<reference evidence="34 35" key="1">
    <citation type="submission" date="2020-04" db="EMBL/GenBank/DDBJ databases">
        <authorList>
            <person name="Alioto T."/>
            <person name="Alioto T."/>
            <person name="Gomez Garrido J."/>
        </authorList>
    </citation>
    <scope>NUCLEOTIDE SEQUENCE [LARGE SCALE GENOMIC DNA]</scope>
</reference>
<dbReference type="GO" id="GO:0003868">
    <property type="term" value="F:4-hydroxyphenylpyruvate dioxygenase activity"/>
    <property type="evidence" value="ECO:0007669"/>
    <property type="project" value="UniProtKB-EC"/>
</dbReference>
<keyword evidence="18" id="KW-0256">Endoplasmic reticulum</keyword>
<dbReference type="Gene3D" id="3.40.50.460">
    <property type="entry name" value="Phosphofructokinase domain"/>
    <property type="match status" value="2"/>
</dbReference>
<comment type="subcellular location">
    <subcellularLocation>
        <location evidence="6 32">Cytoplasm</location>
    </subcellularLocation>
    <subcellularLocation>
        <location evidence="5">Endoplasmic reticulum membrane</location>
        <topology evidence="5">Peripheral membrane protein</topology>
    </subcellularLocation>
    <subcellularLocation>
        <location evidence="4">Golgi apparatus membrane</location>
        <topology evidence="4">Peripheral membrane protein</topology>
    </subcellularLocation>
</comment>
<evidence type="ECO:0000256" key="15">
    <source>
        <dbReference type="ARBA" id="ARBA00022737"/>
    </source>
</evidence>
<evidence type="ECO:0000256" key="11">
    <source>
        <dbReference type="ARBA" id="ARBA00022490"/>
    </source>
</evidence>
<dbReference type="GO" id="GO:0000139">
    <property type="term" value="C:Golgi membrane"/>
    <property type="evidence" value="ECO:0007669"/>
    <property type="project" value="UniProtKB-SubCell"/>
</dbReference>
<feature type="binding site" description="in other chain" evidence="32">
    <location>
        <position position="666"/>
    </location>
    <ligand>
        <name>substrate</name>
        <note>ligand shared between dimeric partners</note>
    </ligand>
</feature>
<sequence length="1203" mass="133454">MTTYTDKGVKPDAGKFLCFDHIKFWVGNAKQAASFYCARMGFEPLAYKGLETGERRTASHAVIQNKIIFVFESAYLPNDEEMGAHLIKHGDAAKDVSFTVEDLDSIVKMAKQRGAKIVKDIWEEKDEFGVVRFATVQTYGDTTHTLIDRSNYRGLFLPNFKKPLQEDVLCGKLPAGKLDFIDHVVGNQPDLQMEPSAKWYEQNLLFHRFWSVDDSQMHTEFSALRSIVMANWEETIKMPINEPAPGKRKSQIQEYVDYNGGAGVQHIALNTQDIITAIRNLRSRGMDFLSVPKTYYKTLRENLKNSKVKVVEDLDVLEELNILIDYDENGYLLQIFTKNMQDRPTLFLEVIQRRNHNGFGAGNFKALFEAIELDQAQRGKGRAITSLDAYLREADLKSIIMTDDEKQRFIERGSHKGKGIAVFTSGGDSQGMNAAVRAVVRFGIYLGCKVYFIKEGYQGMVDGGDNIEEANWSSVSCIIHKGGTVIGSARCKDFRERAGRLKAAKNLVMKGITNLVVIGGDGSLTGANLFRQEWGSLLDELLQTDQITKEDRAKYSHLHIAGMVGSIDNDFCGTDMTIGTDSALHRIIEAIDAIAATAYSHQRTFIMEVMGRHCGYLSIVASLTSEADYVFCPESPPPQDWPTKLCRKLEQERAAGQRLNIIIVSEGAIDRDGQPITAEKVKEVVVEKLNQDTRITVLGHVQRGGSPSAFDRVLGCRMGAEAVMALMEATPETEACVVSLDGNQAVRLPLMECVERTKAVAKAMADKNWDLAVQLRGRSFARNLETYKMLTRLKPPKSAFDEAGNPVGSAALRKQMTLCGSEGFTLAVMHVGAPSCGMNAAVRSFVRNCIYRGDTVYGIHDGMEGLAAGNIHSMDWSDVTGWVAQGGAFLGTKRTLPGKMAPAIAEQLAKFKIQALLLIGGFEAYQAAEQLYENRPKHKEFCIPIAVIPATISNNVPGTEFSLGCDTALNEITEICDRIRQSAQGTKRRVFVVETMGGYCGYLATVAGLAGGADAAYIYEEKFGIKNLQLDVAHMASKMAEGVQRGLILRNEKASDNYSTDFIHRLYSEEGKGLFSARSNVLGHMQQGGSPSPFDRNMGTKMGSKAVEWLIEKLRESIQPDGSVNATSPDSAVMLGVVKRQYRYTPLIDLKKETDFEHRIPKKQWWLKLRPLLRILAKHDSSYEEEGVYMTIEEGCDVDTSII</sequence>
<evidence type="ECO:0000256" key="21">
    <source>
        <dbReference type="ARBA" id="ARBA00022878"/>
    </source>
</evidence>
<dbReference type="InterPro" id="IPR018146">
    <property type="entry name" value="Glyoxalase_1_CS"/>
</dbReference>
<comment type="pathway">
    <text evidence="7 32">Carbohydrate degradation; glycolysis; D-glyceraldehyde 3-phosphate and glycerone phosphate from D-glucose: step 3/4.</text>
</comment>
<keyword evidence="25" id="KW-0333">Golgi apparatus</keyword>
<evidence type="ECO:0000256" key="9">
    <source>
        <dbReference type="ARBA" id="ARBA00005877"/>
    </source>
</evidence>
<evidence type="ECO:0000256" key="14">
    <source>
        <dbReference type="ARBA" id="ARBA00022723"/>
    </source>
</evidence>
<dbReference type="InterPro" id="IPR015912">
    <property type="entry name" value="Phosphofructokinase_CS"/>
</dbReference>
<dbReference type="GO" id="GO:0006002">
    <property type="term" value="P:fructose 6-phosphate metabolic process"/>
    <property type="evidence" value="ECO:0007669"/>
    <property type="project" value="InterPro"/>
</dbReference>
<feature type="binding site" description="in other chain" evidence="32">
    <location>
        <begin position="996"/>
        <end position="998"/>
    </location>
    <ligand>
        <name>beta-D-fructose 2,6-bisphosphate</name>
        <dbReference type="ChEBI" id="CHEBI:58579"/>
        <note>allosteric activator; ligand shared between dimeric partners</note>
    </ligand>
</feature>
<keyword evidence="16 32" id="KW-0547">Nucleotide-binding</keyword>
<gene>
    <name evidence="34" type="ORF">CLODIP_2_CD02910</name>
</gene>
<dbReference type="Pfam" id="PF00903">
    <property type="entry name" value="Glyoxalase"/>
    <property type="match status" value="2"/>
</dbReference>
<keyword evidence="28" id="KW-0585">Phenylalanine catabolism</keyword>
<evidence type="ECO:0000256" key="26">
    <source>
        <dbReference type="ARBA" id="ARBA00023136"/>
    </source>
</evidence>
<feature type="domain" description="VOC" evidence="33">
    <location>
        <begin position="18"/>
        <end position="149"/>
    </location>
</feature>
<keyword evidence="35" id="KW-1185">Reference proteome</keyword>
<dbReference type="GO" id="GO:0005789">
    <property type="term" value="C:endoplasmic reticulum membrane"/>
    <property type="evidence" value="ECO:0007669"/>
    <property type="project" value="UniProtKB-SubCell"/>
</dbReference>
<comment type="cofactor">
    <cofactor evidence="1 32">
        <name>Mg(2+)</name>
        <dbReference type="ChEBI" id="CHEBI:18420"/>
    </cofactor>
</comment>
<dbReference type="GO" id="GO:0004462">
    <property type="term" value="F:lactoylglutathione lyase activity"/>
    <property type="evidence" value="ECO:0007669"/>
    <property type="project" value="InterPro"/>
</dbReference>
<dbReference type="GO" id="GO:0005524">
    <property type="term" value="F:ATP binding"/>
    <property type="evidence" value="ECO:0007669"/>
    <property type="project" value="UniProtKB-KW"/>
</dbReference>
<evidence type="ECO:0000256" key="19">
    <source>
        <dbReference type="ARBA" id="ARBA00022840"/>
    </source>
</evidence>
<comment type="function">
    <text evidence="29">Catalyzes the conversion of 4-hydroxyphenylpyruvic acid to homogentisic acid, one of the steps in tyrosine catabolism.</text>
</comment>
<evidence type="ECO:0000313" key="35">
    <source>
        <dbReference type="Proteomes" id="UP000494165"/>
    </source>
</evidence>
<evidence type="ECO:0000256" key="4">
    <source>
        <dbReference type="ARBA" id="ARBA00004395"/>
    </source>
</evidence>
<comment type="similarity">
    <text evidence="9">Belongs to the 4HPPD family.</text>
</comment>
<dbReference type="GO" id="GO:0030388">
    <property type="term" value="P:fructose 1,6-bisphosphate metabolic process"/>
    <property type="evidence" value="ECO:0007669"/>
    <property type="project" value="TreeGrafter"/>
</dbReference>
<keyword evidence="17 32" id="KW-0418">Kinase</keyword>
<dbReference type="PANTHER" id="PTHR13697:SF4">
    <property type="entry name" value="ATP-DEPENDENT 6-PHOSPHOFRUCTOKINASE"/>
    <property type="match status" value="1"/>
</dbReference>
<evidence type="ECO:0000256" key="12">
    <source>
        <dbReference type="ARBA" id="ARBA00022533"/>
    </source>
</evidence>
<dbReference type="PANTHER" id="PTHR13697">
    <property type="entry name" value="PHOSPHOFRUCTOKINASE"/>
    <property type="match status" value="1"/>
</dbReference>
<evidence type="ECO:0000256" key="17">
    <source>
        <dbReference type="ARBA" id="ARBA00022777"/>
    </source>
</evidence>
<feature type="binding site" evidence="32">
    <location>
        <position position="427"/>
    </location>
    <ligand>
        <name>ATP</name>
        <dbReference type="ChEBI" id="CHEBI:30616"/>
    </ligand>
</feature>
<proteinExistence type="inferred from homology"/>
<keyword evidence="26" id="KW-0472">Membrane</keyword>
<feature type="binding site" evidence="32">
    <location>
        <position position="694"/>
    </location>
    <ligand>
        <name>substrate</name>
        <note>ligand shared between dimeric partners</note>
    </ligand>
</feature>
<dbReference type="AlphaFoldDB" id="A0A8S1D3M7"/>
<feature type="binding site" description="in other chain" evidence="32">
    <location>
        <begin position="951"/>
        <end position="955"/>
    </location>
    <ligand>
        <name>beta-D-fructose 2,6-bisphosphate</name>
        <dbReference type="ChEBI" id="CHEBI:58579"/>
        <note>allosteric activator; ligand shared between dimeric partners</note>
    </ligand>
</feature>
<feature type="binding site" evidence="32">
    <location>
        <position position="989"/>
    </location>
    <ligand>
        <name>beta-D-fructose 2,6-bisphosphate</name>
        <dbReference type="ChEBI" id="CHEBI:58579"/>
        <note>allosteric activator; ligand shared between dimeric partners</note>
    </ligand>
</feature>
<evidence type="ECO:0000256" key="18">
    <source>
        <dbReference type="ARBA" id="ARBA00022824"/>
    </source>
</evidence>
<dbReference type="FunFam" id="3.10.180.10:FF:000022">
    <property type="entry name" value="4-hydroxyphenylpyruvate dioxygenase"/>
    <property type="match status" value="1"/>
</dbReference>
<feature type="active site" description="Proton acceptor" evidence="32">
    <location>
        <position position="568"/>
    </location>
</feature>
<dbReference type="GO" id="GO:0005945">
    <property type="term" value="C:6-phosphofructokinase complex"/>
    <property type="evidence" value="ECO:0007669"/>
    <property type="project" value="TreeGrafter"/>
</dbReference>
<dbReference type="OrthoDB" id="537915at2759"/>
<dbReference type="PROSITE" id="PS00433">
    <property type="entry name" value="PHOSPHOFRUCTOKINASE"/>
    <property type="match status" value="2"/>
</dbReference>
<evidence type="ECO:0000256" key="7">
    <source>
        <dbReference type="ARBA" id="ARBA00004679"/>
    </source>
</evidence>
<comment type="caution">
    <text evidence="32">Lacks conserved residue(s) required for the propagation of feature annotation.</text>
</comment>
<evidence type="ECO:0000256" key="22">
    <source>
        <dbReference type="ARBA" id="ARBA00022964"/>
    </source>
</evidence>
<comment type="similarity">
    <text evidence="32">Belongs to the phosphofructokinase type A (PFKA) family. ATP-dependent PFK group I subfamily. Eukaryotic two domain clade 'E' sub-subfamily.</text>
</comment>
<dbReference type="InterPro" id="IPR041736">
    <property type="entry name" value="4OHPhenylPyrv_dOase_N"/>
</dbReference>
<evidence type="ECO:0000256" key="24">
    <source>
        <dbReference type="ARBA" id="ARBA00023004"/>
    </source>
</evidence>
<evidence type="ECO:0000256" key="28">
    <source>
        <dbReference type="ARBA" id="ARBA00023232"/>
    </source>
</evidence>
<comment type="activity regulation">
    <text evidence="32">Allosterically activated by ADP, AMP, or fructose 2,6-bisphosphate, and allosterically inhibited by ATP or citrate.</text>
</comment>
<keyword evidence="24" id="KW-0408">Iron</keyword>
<evidence type="ECO:0000259" key="33">
    <source>
        <dbReference type="PROSITE" id="PS51819"/>
    </source>
</evidence>
<dbReference type="PROSITE" id="PS51819">
    <property type="entry name" value="VOC"/>
    <property type="match status" value="2"/>
</dbReference>
<dbReference type="CDD" id="cd07250">
    <property type="entry name" value="HPPD_C_like"/>
    <property type="match status" value="1"/>
</dbReference>
<evidence type="ECO:0000256" key="23">
    <source>
        <dbReference type="ARBA" id="ARBA00023002"/>
    </source>
</evidence>
<keyword evidence="22" id="KW-0223">Dioxygenase</keyword>
<dbReference type="InterPro" id="IPR035966">
    <property type="entry name" value="PKF_sf"/>
</dbReference>
<name>A0A8S1D3M7_9INSE</name>
<evidence type="ECO:0000256" key="2">
    <source>
        <dbReference type="ARBA" id="ARBA00001962"/>
    </source>
</evidence>
<evidence type="ECO:0000256" key="3">
    <source>
        <dbReference type="ARBA" id="ARBA00002659"/>
    </source>
</evidence>
<dbReference type="FunFam" id="3.40.50.450:FF:000043">
    <property type="entry name" value="ATP-dependent 6-phosphofructokinase, platelet type"/>
    <property type="match status" value="1"/>
</dbReference>
<dbReference type="EC" id="2.7.1.11" evidence="32"/>
<dbReference type="PRINTS" id="PR00476">
    <property type="entry name" value="PHFRCTKINASE"/>
</dbReference>
<feature type="binding site" evidence="32">
    <location>
        <position position="603"/>
    </location>
    <ligand>
        <name>substrate</name>
        <note>ligand shared between dimeric partners</note>
    </ligand>
</feature>
<dbReference type="InterPro" id="IPR022953">
    <property type="entry name" value="ATP_PFK"/>
</dbReference>
<dbReference type="Proteomes" id="UP000494165">
    <property type="component" value="Unassembled WGS sequence"/>
</dbReference>
<evidence type="ECO:0000256" key="20">
    <source>
        <dbReference type="ARBA" id="ARBA00022842"/>
    </source>
</evidence>
<dbReference type="NCBIfam" id="TIGR01263">
    <property type="entry name" value="4HPPD"/>
    <property type="match status" value="1"/>
</dbReference>
<dbReference type="GO" id="GO:0006559">
    <property type="term" value="P:L-phenylalanine catabolic process"/>
    <property type="evidence" value="ECO:0007669"/>
    <property type="project" value="UniProtKB-KW"/>
</dbReference>
<evidence type="ECO:0000256" key="13">
    <source>
        <dbReference type="ARBA" id="ARBA00022679"/>
    </source>
</evidence>
<dbReference type="SUPFAM" id="SSF54593">
    <property type="entry name" value="Glyoxalase/Bleomycin resistance protein/Dihydroxybiphenyl dioxygenase"/>
    <property type="match status" value="1"/>
</dbReference>
<comment type="cofactor">
    <cofactor evidence="2">
        <name>Fe cation</name>
        <dbReference type="ChEBI" id="CHEBI:24875"/>
    </cofactor>
</comment>
<feature type="region of interest" description="C-terminal regulatory PFK domain 2" evidence="32">
    <location>
        <begin position="825"/>
        <end position="1203"/>
    </location>
</feature>
<accession>A0A8S1D3M7</accession>
<comment type="pathway">
    <text evidence="8">Amino-acid degradation; L-phenylalanine degradation; acetoacetate and fumarate from L-phenylalanine: step 3/6.</text>
</comment>
<dbReference type="InterPro" id="IPR005956">
    <property type="entry name" value="4OHPhenylPyrv_dOase"/>
</dbReference>
<feature type="region of interest" description="N-terminal catalytic PFK domain 1" evidence="32">
    <location>
        <begin position="1"/>
        <end position="792"/>
    </location>
</feature>
<evidence type="ECO:0000256" key="16">
    <source>
        <dbReference type="ARBA" id="ARBA00022741"/>
    </source>
</evidence>
<feature type="binding site" evidence="32">
    <location>
        <begin position="520"/>
        <end position="523"/>
    </location>
    <ligand>
        <name>ATP</name>
        <dbReference type="ChEBI" id="CHEBI:30616"/>
    </ligand>
</feature>
<comment type="subunit">
    <text evidence="10">Homodimer.</text>
</comment>
<comment type="function">
    <text evidence="3 32">Catalyzes the phosphorylation of D-fructose 6-phosphate to fructose 1,6-bisphosphate by ATP, the first committing step of glycolysis.</text>
</comment>
<evidence type="ECO:0000256" key="27">
    <source>
        <dbReference type="ARBA" id="ARBA00023152"/>
    </source>
</evidence>
<dbReference type="Gene3D" id="3.10.180.10">
    <property type="entry name" value="2,3-Dihydroxybiphenyl 1,2-Dioxygenase, domain 1"/>
    <property type="match status" value="2"/>
</dbReference>
<dbReference type="GO" id="GO:0048029">
    <property type="term" value="F:monosaccharide binding"/>
    <property type="evidence" value="ECO:0007669"/>
    <property type="project" value="TreeGrafter"/>
</dbReference>
<keyword evidence="14 32" id="KW-0479">Metal-binding</keyword>
<dbReference type="GO" id="GO:0061621">
    <property type="term" value="P:canonical glycolysis"/>
    <property type="evidence" value="ECO:0007669"/>
    <property type="project" value="TreeGrafter"/>
</dbReference>
<feature type="binding site" description="in other chain" evidence="32">
    <location>
        <begin position="566"/>
        <end position="568"/>
    </location>
    <ligand>
        <name>substrate</name>
        <note>ligand shared between dimeric partners</note>
    </ligand>
</feature>
<evidence type="ECO:0000256" key="32">
    <source>
        <dbReference type="HAMAP-Rule" id="MF_03184"/>
    </source>
</evidence>
<dbReference type="InterPro" id="IPR037523">
    <property type="entry name" value="VOC_core"/>
</dbReference>
<dbReference type="InterPro" id="IPR009161">
    <property type="entry name" value="6-Pfructokinase_euk"/>
</dbReference>